<sequence length="169" mass="19057">MLLPILLSSKRLEYRLERRVGDGCYIVFTPNPDNEQVTWEGKKGEFLLYVKYGDGPGDTRFHTYKTHNPAVLLKGNKVKAKGKGKELENAIFKSPKIAAIASRVNGVTYLGELEWHWIALGTDPKKAVERAQKLRTDIFTPFDAVKLDDATKFKEYVDKAIAAIEEASK</sequence>
<dbReference type="EMBL" id="ML769508">
    <property type="protein sequence ID" value="KAE9396804.1"/>
    <property type="molecule type" value="Genomic_DNA"/>
</dbReference>
<protein>
    <submittedName>
        <fullName evidence="1">Uncharacterized protein</fullName>
    </submittedName>
</protein>
<dbReference type="AlphaFoldDB" id="A0A6A4HI81"/>
<accession>A0A6A4HI81</accession>
<dbReference type="Proteomes" id="UP000799118">
    <property type="component" value="Unassembled WGS sequence"/>
</dbReference>
<proteinExistence type="predicted"/>
<organism evidence="1 2">
    <name type="scientific">Gymnopus androsaceus JB14</name>
    <dbReference type="NCBI Taxonomy" id="1447944"/>
    <lineage>
        <taxon>Eukaryota</taxon>
        <taxon>Fungi</taxon>
        <taxon>Dikarya</taxon>
        <taxon>Basidiomycota</taxon>
        <taxon>Agaricomycotina</taxon>
        <taxon>Agaricomycetes</taxon>
        <taxon>Agaricomycetidae</taxon>
        <taxon>Agaricales</taxon>
        <taxon>Marasmiineae</taxon>
        <taxon>Omphalotaceae</taxon>
        <taxon>Gymnopus</taxon>
    </lineage>
</organism>
<keyword evidence="2" id="KW-1185">Reference proteome</keyword>
<gene>
    <name evidence="1" type="ORF">BT96DRAFT_921951</name>
</gene>
<reference evidence="1" key="1">
    <citation type="journal article" date="2019" name="Environ. Microbiol.">
        <title>Fungal ecological strategies reflected in gene transcription - a case study of two litter decomposers.</title>
        <authorList>
            <person name="Barbi F."/>
            <person name="Kohler A."/>
            <person name="Barry K."/>
            <person name="Baskaran P."/>
            <person name="Daum C."/>
            <person name="Fauchery L."/>
            <person name="Ihrmark K."/>
            <person name="Kuo A."/>
            <person name="LaButti K."/>
            <person name="Lipzen A."/>
            <person name="Morin E."/>
            <person name="Grigoriev I.V."/>
            <person name="Henrissat B."/>
            <person name="Lindahl B."/>
            <person name="Martin F."/>
        </authorList>
    </citation>
    <scope>NUCLEOTIDE SEQUENCE</scope>
    <source>
        <strain evidence="1">JB14</strain>
    </source>
</reference>
<evidence type="ECO:0000313" key="2">
    <source>
        <dbReference type="Proteomes" id="UP000799118"/>
    </source>
</evidence>
<dbReference type="OrthoDB" id="3120158at2759"/>
<evidence type="ECO:0000313" key="1">
    <source>
        <dbReference type="EMBL" id="KAE9396804.1"/>
    </source>
</evidence>
<name>A0A6A4HI81_9AGAR</name>